<keyword evidence="4 6" id="KW-0012">Acyltransferase</keyword>
<keyword evidence="2 6" id="KW-0808">Transferase</keyword>
<dbReference type="InterPro" id="IPR045304">
    <property type="entry name" value="LbH_SAT"/>
</dbReference>
<evidence type="ECO:0000313" key="7">
    <source>
        <dbReference type="Proteomes" id="UP000563524"/>
    </source>
</evidence>
<dbReference type="InterPro" id="IPR001451">
    <property type="entry name" value="Hexapep"/>
</dbReference>
<feature type="region of interest" description="Disordered" evidence="5">
    <location>
        <begin position="1"/>
        <end position="22"/>
    </location>
</feature>
<organism evidence="6 7">
    <name type="scientific">Parvularcula dongshanensis</name>
    <dbReference type="NCBI Taxonomy" id="1173995"/>
    <lineage>
        <taxon>Bacteria</taxon>
        <taxon>Pseudomonadati</taxon>
        <taxon>Pseudomonadota</taxon>
        <taxon>Alphaproteobacteria</taxon>
        <taxon>Parvularculales</taxon>
        <taxon>Parvularculaceae</taxon>
        <taxon>Parvularcula</taxon>
    </lineage>
</organism>
<dbReference type="PANTHER" id="PTHR42811">
    <property type="entry name" value="SERINE ACETYLTRANSFERASE"/>
    <property type="match status" value="1"/>
</dbReference>
<dbReference type="CDD" id="cd03354">
    <property type="entry name" value="LbH_SAT"/>
    <property type="match status" value="1"/>
</dbReference>
<feature type="compositionally biased region" description="Polar residues" evidence="5">
    <location>
        <begin position="1"/>
        <end position="12"/>
    </location>
</feature>
<reference evidence="6 7" key="1">
    <citation type="submission" date="2020-08" db="EMBL/GenBank/DDBJ databases">
        <title>Genomic Encyclopedia of Type Strains, Phase IV (KMG-IV): sequencing the most valuable type-strain genomes for metagenomic binning, comparative biology and taxonomic classification.</title>
        <authorList>
            <person name="Goeker M."/>
        </authorList>
    </citation>
    <scope>NUCLEOTIDE SEQUENCE [LARGE SCALE GENOMIC DNA]</scope>
    <source>
        <strain evidence="6 7">DSM 102850</strain>
    </source>
</reference>
<keyword evidence="7" id="KW-1185">Reference proteome</keyword>
<evidence type="ECO:0000313" key="6">
    <source>
        <dbReference type="EMBL" id="MBB4658778.1"/>
    </source>
</evidence>
<dbReference type="InterPro" id="IPR018357">
    <property type="entry name" value="Hexapep_transf_CS"/>
</dbReference>
<evidence type="ECO:0000256" key="1">
    <source>
        <dbReference type="ARBA" id="ARBA00007274"/>
    </source>
</evidence>
<evidence type="ECO:0000256" key="3">
    <source>
        <dbReference type="ARBA" id="ARBA00022737"/>
    </source>
</evidence>
<accession>A0A840I3L9</accession>
<gene>
    <name evidence="6" type="ORF">GGQ59_001292</name>
</gene>
<dbReference type="EC" id="2.3.1.30" evidence="6"/>
<evidence type="ECO:0000256" key="2">
    <source>
        <dbReference type="ARBA" id="ARBA00022679"/>
    </source>
</evidence>
<dbReference type="Pfam" id="PF00132">
    <property type="entry name" value="Hexapep"/>
    <property type="match status" value="1"/>
</dbReference>
<name>A0A840I3L9_9PROT</name>
<dbReference type="GO" id="GO:0009001">
    <property type="term" value="F:serine O-acetyltransferase activity"/>
    <property type="evidence" value="ECO:0007669"/>
    <property type="project" value="UniProtKB-EC"/>
</dbReference>
<dbReference type="PROSITE" id="PS00101">
    <property type="entry name" value="HEXAPEP_TRANSFERASES"/>
    <property type="match status" value="1"/>
</dbReference>
<keyword evidence="3" id="KW-0677">Repeat</keyword>
<proteinExistence type="inferred from homology"/>
<dbReference type="AlphaFoldDB" id="A0A840I3L9"/>
<evidence type="ECO:0000256" key="5">
    <source>
        <dbReference type="SAM" id="MobiDB-lite"/>
    </source>
</evidence>
<dbReference type="InterPro" id="IPR011004">
    <property type="entry name" value="Trimer_LpxA-like_sf"/>
</dbReference>
<dbReference type="EMBL" id="JACHOB010000002">
    <property type="protein sequence ID" value="MBB4658778.1"/>
    <property type="molecule type" value="Genomic_DNA"/>
</dbReference>
<dbReference type="RefSeq" id="WP_183816957.1">
    <property type="nucleotide sequence ID" value="NZ_JACHOB010000002.1"/>
</dbReference>
<evidence type="ECO:0000256" key="4">
    <source>
        <dbReference type="ARBA" id="ARBA00023315"/>
    </source>
</evidence>
<dbReference type="Gene3D" id="2.160.10.10">
    <property type="entry name" value="Hexapeptide repeat proteins"/>
    <property type="match status" value="1"/>
</dbReference>
<protein>
    <submittedName>
        <fullName evidence="6">Serine O-acetyltransferase</fullName>
        <ecNumber evidence="6">2.3.1.30</ecNumber>
    </submittedName>
</protein>
<dbReference type="SUPFAM" id="SSF51161">
    <property type="entry name" value="Trimeric LpxA-like enzymes"/>
    <property type="match status" value="1"/>
</dbReference>
<comment type="similarity">
    <text evidence="1">Belongs to the transferase hexapeptide repeat family.</text>
</comment>
<sequence length="174" mass="18062">MLETPPSATRHASSPVPDWSRERAERWWEPSRRLIGAVRDYQRAGSRLGRVAAVLRHRFWSAVCSSEVPLTLNAGGGLLMPHPFGIVIHPEAELGVNCLVMQGVTIGTNGKGGLPRLGNGVDVGPGAAILGGVQIGDNAAIGANAVVLSDVPPYGVAVGIPAKVIRIAEPDAAG</sequence>
<comment type="caution">
    <text evidence="6">The sequence shown here is derived from an EMBL/GenBank/DDBJ whole genome shotgun (WGS) entry which is preliminary data.</text>
</comment>
<dbReference type="Proteomes" id="UP000563524">
    <property type="component" value="Unassembled WGS sequence"/>
</dbReference>